<name>A0A0B1R8G4_9GAMM</name>
<evidence type="ECO:0000313" key="2">
    <source>
        <dbReference type="EMBL" id="KHJ69318.1"/>
    </source>
</evidence>
<dbReference type="PANTHER" id="PTHR14136:SF17">
    <property type="entry name" value="BTB_POZ DOMAIN-CONTAINING PROTEIN KCTD9"/>
    <property type="match status" value="1"/>
</dbReference>
<evidence type="ECO:0000259" key="1">
    <source>
        <dbReference type="Pfam" id="PF09937"/>
    </source>
</evidence>
<organism evidence="2 3">
    <name type="scientific">Pantoea rodasii</name>
    <dbReference type="NCBI Taxonomy" id="1076549"/>
    <lineage>
        <taxon>Bacteria</taxon>
        <taxon>Pseudomonadati</taxon>
        <taxon>Pseudomonadota</taxon>
        <taxon>Gammaproteobacteria</taxon>
        <taxon>Enterobacterales</taxon>
        <taxon>Erwiniaceae</taxon>
        <taxon>Pantoea</taxon>
    </lineage>
</organism>
<feature type="domain" description="DUF2169" evidence="1">
    <location>
        <begin position="20"/>
        <end position="102"/>
    </location>
</feature>
<dbReference type="Pfam" id="PF09937">
    <property type="entry name" value="DUF2169"/>
    <property type="match status" value="2"/>
</dbReference>
<comment type="caution">
    <text evidence="2">The sequence shown here is derived from an EMBL/GenBank/DDBJ whole genome shotgun (WGS) entry which is preliminary data.</text>
</comment>
<dbReference type="AlphaFoldDB" id="A0A0B1R8G4"/>
<dbReference type="EMBL" id="JTJJ01000017">
    <property type="protein sequence ID" value="KHJ69318.1"/>
    <property type="molecule type" value="Genomic_DNA"/>
</dbReference>
<proteinExistence type="predicted"/>
<feature type="domain" description="DUF2169" evidence="1">
    <location>
        <begin position="104"/>
        <end position="229"/>
    </location>
</feature>
<evidence type="ECO:0000313" key="3">
    <source>
        <dbReference type="Proteomes" id="UP000030853"/>
    </source>
</evidence>
<gene>
    <name evidence="2" type="ORF">QU24_03940</name>
</gene>
<dbReference type="InterPro" id="IPR051082">
    <property type="entry name" value="Pentapeptide-BTB/POZ_domain"/>
</dbReference>
<dbReference type="RefSeq" id="WP_039328621.1">
    <property type="nucleotide sequence ID" value="NZ_JTJJ01000017.1"/>
</dbReference>
<sequence length="764" mass="86546">MQLIKPTRLSLITRPYRWQQQDYLGVAVIALLDMSAQPELRDEQTLWQRVSEELQSPDGVLDLAIPKRCAEFLASGYGYAAPEETTCEVAIQVEKIRKQQTVAPQTAASFHALAMDHPMRQALMGKEYDDHWLQHDYPGFARDTDWRLFNQAASDQWWPEQDALPAGAEWRIDNMHPSQPVQQGQLPRWQARAFATRQRQDTLLFEDLAMRATTVHFLPHCDELLIIWHGCCACNEDDASDVQSLMVALERDEAPRDPQHYRQVHQLRSTDADAALHALRDSDLIDPAILANASPATLNRDPGPFVQNLARYEQQQCQQFDRPVPESALHNFTVEQDIAAQLSRQEKEGEQHYQQMMALHDKESRRSNAANLPLLDGAAQYRQQREELQANRHLLGPRASDIAHSEQALLDSYRLTAQQQKSAPRLSLSDSEMQRKQLMHCMGSDKDARGWDLTGADLSGLDLRGIDLENALLENVDLSHCQLDGADLRGAILVRAECHFTSLTHCLLDGANLAQAQCWHCNFSDSSLSEVELEDSQLEHCGFERALLRQLFVQQATLAHCNLQHALLDRCDFMDLHLESLNFSHAQFTQCNLIRCELSAVQFNQIEAQGLALVTCRSNDLCFDDAQLKQCMFTAQSQLPHARFRRATLVECNLRDIDLQSACFDQATLNSSDFSGADCRHASLQLLRTRMSRFVRTDLRAARLTGSLLLGADLQKSQLAGCDLSDCNLFRADLSQTFTDSATRFDDALMDSMKTLPRRRETQV</sequence>
<dbReference type="Gene3D" id="2.160.20.80">
    <property type="entry name" value="E3 ubiquitin-protein ligase SopA"/>
    <property type="match status" value="3"/>
</dbReference>
<dbReference type="Proteomes" id="UP000030853">
    <property type="component" value="Unassembled WGS sequence"/>
</dbReference>
<dbReference type="SUPFAM" id="SSF141571">
    <property type="entry name" value="Pentapeptide repeat-like"/>
    <property type="match status" value="2"/>
</dbReference>
<dbReference type="InterPro" id="IPR018683">
    <property type="entry name" value="DUF2169"/>
</dbReference>
<dbReference type="PANTHER" id="PTHR14136">
    <property type="entry name" value="BTB_POZ DOMAIN-CONTAINING PROTEIN KCTD9"/>
    <property type="match status" value="1"/>
</dbReference>
<dbReference type="Pfam" id="PF00805">
    <property type="entry name" value="Pentapeptide"/>
    <property type="match status" value="5"/>
</dbReference>
<reference evidence="2 3" key="1">
    <citation type="submission" date="2014-11" db="EMBL/GenBank/DDBJ databases">
        <title>Genome sequencing of Pantoea rodasii ND03.</title>
        <authorList>
            <person name="Muhamad Yunos N.Y."/>
            <person name="Chan K.-G."/>
        </authorList>
    </citation>
    <scope>NUCLEOTIDE SEQUENCE [LARGE SCALE GENOMIC DNA]</scope>
    <source>
        <strain evidence="2 3">ND03</strain>
    </source>
</reference>
<accession>A0A0B1R8G4</accession>
<dbReference type="InterPro" id="IPR001646">
    <property type="entry name" value="5peptide_repeat"/>
</dbReference>
<protein>
    <recommendedName>
        <fullName evidence="1">DUF2169 domain-containing protein</fullName>
    </recommendedName>
</protein>